<proteinExistence type="predicted"/>
<reference evidence="1" key="1">
    <citation type="journal article" date="2022" name="bioRxiv">
        <title>Sequencing and chromosome-scale assembly of the giantPleurodeles waltlgenome.</title>
        <authorList>
            <person name="Brown T."/>
            <person name="Elewa A."/>
            <person name="Iarovenko S."/>
            <person name="Subramanian E."/>
            <person name="Araus A.J."/>
            <person name="Petzold A."/>
            <person name="Susuki M."/>
            <person name="Suzuki K.-i.T."/>
            <person name="Hayashi T."/>
            <person name="Toyoda A."/>
            <person name="Oliveira C."/>
            <person name="Osipova E."/>
            <person name="Leigh N.D."/>
            <person name="Simon A."/>
            <person name="Yun M.H."/>
        </authorList>
    </citation>
    <scope>NUCLEOTIDE SEQUENCE</scope>
    <source>
        <strain evidence="1">20211129_DDA</strain>
        <tissue evidence="1">Liver</tissue>
    </source>
</reference>
<dbReference type="AlphaFoldDB" id="A0AAV7RWJ9"/>
<evidence type="ECO:0000313" key="2">
    <source>
        <dbReference type="Proteomes" id="UP001066276"/>
    </source>
</evidence>
<comment type="caution">
    <text evidence="1">The sequence shown here is derived from an EMBL/GenBank/DDBJ whole genome shotgun (WGS) entry which is preliminary data.</text>
</comment>
<organism evidence="1 2">
    <name type="scientific">Pleurodeles waltl</name>
    <name type="common">Iberian ribbed newt</name>
    <dbReference type="NCBI Taxonomy" id="8319"/>
    <lineage>
        <taxon>Eukaryota</taxon>
        <taxon>Metazoa</taxon>
        <taxon>Chordata</taxon>
        <taxon>Craniata</taxon>
        <taxon>Vertebrata</taxon>
        <taxon>Euteleostomi</taxon>
        <taxon>Amphibia</taxon>
        <taxon>Batrachia</taxon>
        <taxon>Caudata</taxon>
        <taxon>Salamandroidea</taxon>
        <taxon>Salamandridae</taxon>
        <taxon>Pleurodelinae</taxon>
        <taxon>Pleurodeles</taxon>
    </lineage>
</organism>
<gene>
    <name evidence="1" type="ORF">NDU88_009432</name>
</gene>
<protein>
    <submittedName>
        <fullName evidence="1">Uncharacterized protein</fullName>
    </submittedName>
</protein>
<evidence type="ECO:0000313" key="1">
    <source>
        <dbReference type="EMBL" id="KAJ1156714.1"/>
    </source>
</evidence>
<sequence length="204" mass="21531">MSEPGYSGRVPSSSRGSYWFSVPLSGMASSCLVLEADPSVQGDVASGLQPRGALCPQLAHHPSCTWRAERCAGGGQDRKRAQENGRLRGAPFVPEPCGFPQRRQALTRPEAAAPRSLSGCHAAILISSELLLRNVPGRQHPLHGTLRSTKCPRGDICAPAAPLSTARPCCHAERSVQAAISLRGQTTPPGTANCVQDTFVQGCL</sequence>
<dbReference type="Proteomes" id="UP001066276">
    <property type="component" value="Chromosome 5"/>
</dbReference>
<name>A0AAV7RWJ9_PLEWA</name>
<dbReference type="EMBL" id="JANPWB010000009">
    <property type="protein sequence ID" value="KAJ1156714.1"/>
    <property type="molecule type" value="Genomic_DNA"/>
</dbReference>
<keyword evidence="2" id="KW-1185">Reference proteome</keyword>
<accession>A0AAV7RWJ9</accession>